<dbReference type="InterPro" id="IPR000048">
    <property type="entry name" value="IQ_motif_EF-hand-BS"/>
</dbReference>
<evidence type="ECO:0000313" key="3">
    <source>
        <dbReference type="EMBL" id="TYH93501.1"/>
    </source>
</evidence>
<evidence type="ECO:0000256" key="1">
    <source>
        <dbReference type="ARBA" id="ARBA00022860"/>
    </source>
</evidence>
<reference evidence="3 4" key="1">
    <citation type="submission" date="2019-07" db="EMBL/GenBank/DDBJ databases">
        <title>WGS assembly of Gossypium tomentosum.</title>
        <authorList>
            <person name="Chen Z.J."/>
            <person name="Sreedasyam A."/>
            <person name="Ando A."/>
            <person name="Song Q."/>
            <person name="De L."/>
            <person name="Hulse-Kemp A."/>
            <person name="Ding M."/>
            <person name="Ye W."/>
            <person name="Kirkbride R."/>
            <person name="Jenkins J."/>
            <person name="Plott C."/>
            <person name="Lovell J."/>
            <person name="Lin Y.-M."/>
            <person name="Vaughn R."/>
            <person name="Liu B."/>
            <person name="Li W."/>
            <person name="Simpson S."/>
            <person name="Scheffler B."/>
            <person name="Saski C."/>
            <person name="Grover C."/>
            <person name="Hu G."/>
            <person name="Conover J."/>
            <person name="Carlson J."/>
            <person name="Shu S."/>
            <person name="Boston L."/>
            <person name="Williams M."/>
            <person name="Peterson D."/>
            <person name="Mcgee K."/>
            <person name="Jones D."/>
            <person name="Wendel J."/>
            <person name="Stelly D."/>
            <person name="Grimwood J."/>
            <person name="Schmutz J."/>
        </authorList>
    </citation>
    <scope>NUCLEOTIDE SEQUENCE [LARGE SCALE GENOMIC DNA]</scope>
    <source>
        <strain evidence="3">7179.01</strain>
    </source>
</reference>
<organism evidence="3 4">
    <name type="scientific">Gossypium tomentosum</name>
    <name type="common">Hawaiian cotton</name>
    <name type="synonym">Gossypium sandvicense</name>
    <dbReference type="NCBI Taxonomy" id="34277"/>
    <lineage>
        <taxon>Eukaryota</taxon>
        <taxon>Viridiplantae</taxon>
        <taxon>Streptophyta</taxon>
        <taxon>Embryophyta</taxon>
        <taxon>Tracheophyta</taxon>
        <taxon>Spermatophyta</taxon>
        <taxon>Magnoliopsida</taxon>
        <taxon>eudicotyledons</taxon>
        <taxon>Gunneridae</taxon>
        <taxon>Pentapetalae</taxon>
        <taxon>rosids</taxon>
        <taxon>malvids</taxon>
        <taxon>Malvales</taxon>
        <taxon>Malvaceae</taxon>
        <taxon>Malvoideae</taxon>
        <taxon>Gossypium</taxon>
    </lineage>
</organism>
<dbReference type="Proteomes" id="UP000322667">
    <property type="component" value="Chromosome A13"/>
</dbReference>
<keyword evidence="4" id="KW-1185">Reference proteome</keyword>
<protein>
    <recommendedName>
        <fullName evidence="5">DUF4005 domain-containing protein</fullName>
    </recommendedName>
</protein>
<dbReference type="AlphaFoldDB" id="A0A5D2MPN9"/>
<accession>A0A5D2MPN9</accession>
<dbReference type="EMBL" id="CM017622">
    <property type="protein sequence ID" value="TYH93501.1"/>
    <property type="molecule type" value="Genomic_DNA"/>
</dbReference>
<dbReference type="Pfam" id="PF00612">
    <property type="entry name" value="IQ"/>
    <property type="match status" value="1"/>
</dbReference>
<dbReference type="PROSITE" id="PS50096">
    <property type="entry name" value="IQ"/>
    <property type="match status" value="2"/>
</dbReference>
<keyword evidence="1" id="KW-0112">Calmodulin-binding</keyword>
<comment type="similarity">
    <text evidence="2">Belongs to the IQD family.</text>
</comment>
<name>A0A5D2MPN9_GOSTO</name>
<evidence type="ECO:0008006" key="5">
    <source>
        <dbReference type="Google" id="ProtNLM"/>
    </source>
</evidence>
<dbReference type="PANTHER" id="PTHR32295">
    <property type="entry name" value="IQ-DOMAIN 5-RELATED"/>
    <property type="match status" value="1"/>
</dbReference>
<proteinExistence type="inferred from homology"/>
<sequence length="185" mass="20816">MFSFLLLSKTQQIQNSVFSSLFLPSTTSLVFGLVESMKDYRKWVKSLFCCHSGNRGSSSRSLLPMISLNTEPVAAVIHPTARDLVSVQYSWASSIRIQAVIRGYFARKALRALKTVVRVQALFRGGHVREKADKVFRCREAMINIRILYNNIKIYYLSPLGCMLAKRSLSFSLELKSAAIANQAT</sequence>
<dbReference type="GO" id="GO:0005516">
    <property type="term" value="F:calmodulin binding"/>
    <property type="evidence" value="ECO:0007669"/>
    <property type="project" value="UniProtKB-KW"/>
</dbReference>
<gene>
    <name evidence="3" type="ORF">ES332_A13G258300v1</name>
</gene>
<dbReference type="CDD" id="cd23767">
    <property type="entry name" value="IQCD"/>
    <property type="match status" value="1"/>
</dbReference>
<evidence type="ECO:0000313" key="4">
    <source>
        <dbReference type="Proteomes" id="UP000322667"/>
    </source>
</evidence>
<dbReference type="PANTHER" id="PTHR32295:SF126">
    <property type="entry name" value="PROTEIN IQ-DOMAIN 8"/>
    <property type="match status" value="1"/>
</dbReference>
<evidence type="ECO:0000256" key="2">
    <source>
        <dbReference type="ARBA" id="ARBA00024341"/>
    </source>
</evidence>
<dbReference type="Gene3D" id="1.20.5.190">
    <property type="match status" value="1"/>
</dbReference>